<feature type="transmembrane region" description="Helical" evidence="6">
    <location>
        <begin position="182"/>
        <end position="200"/>
    </location>
</feature>
<feature type="transmembrane region" description="Helical" evidence="6">
    <location>
        <begin position="286"/>
        <end position="303"/>
    </location>
</feature>
<dbReference type="GO" id="GO:0005886">
    <property type="term" value="C:plasma membrane"/>
    <property type="evidence" value="ECO:0007669"/>
    <property type="project" value="TreeGrafter"/>
</dbReference>
<reference evidence="7 8" key="1">
    <citation type="submission" date="2019-04" db="EMBL/GenBank/DDBJ databases">
        <title>Friends and foes A comparative genomics studyof 23 Aspergillus species from section Flavi.</title>
        <authorList>
            <consortium name="DOE Joint Genome Institute"/>
            <person name="Kjaerbolling I."/>
            <person name="Vesth T."/>
            <person name="Frisvad J.C."/>
            <person name="Nybo J.L."/>
            <person name="Theobald S."/>
            <person name="Kildgaard S."/>
            <person name="Isbrandt T."/>
            <person name="Kuo A."/>
            <person name="Sato A."/>
            <person name="Lyhne E.K."/>
            <person name="Kogle M.E."/>
            <person name="Wiebenga A."/>
            <person name="Kun R.S."/>
            <person name="Lubbers R.J."/>
            <person name="Makela M.R."/>
            <person name="Barry K."/>
            <person name="Chovatia M."/>
            <person name="Clum A."/>
            <person name="Daum C."/>
            <person name="Haridas S."/>
            <person name="He G."/>
            <person name="LaButti K."/>
            <person name="Lipzen A."/>
            <person name="Mondo S."/>
            <person name="Riley R."/>
            <person name="Salamov A."/>
            <person name="Simmons B.A."/>
            <person name="Magnuson J.K."/>
            <person name="Henrissat B."/>
            <person name="Mortensen U.H."/>
            <person name="Larsen T.O."/>
            <person name="Devries R.P."/>
            <person name="Grigoriev I.V."/>
            <person name="Machida M."/>
            <person name="Baker S.E."/>
            <person name="Andersen M.R."/>
        </authorList>
    </citation>
    <scope>NUCLEOTIDE SEQUENCE [LARGE SCALE GENOMIC DNA]</scope>
    <source>
        <strain evidence="7 8">IBT 29228</strain>
    </source>
</reference>
<evidence type="ECO:0000256" key="3">
    <source>
        <dbReference type="ARBA" id="ARBA00022692"/>
    </source>
</evidence>
<feature type="transmembrane region" description="Helical" evidence="6">
    <location>
        <begin position="91"/>
        <end position="107"/>
    </location>
</feature>
<evidence type="ECO:0000256" key="6">
    <source>
        <dbReference type="SAM" id="Phobius"/>
    </source>
</evidence>
<protein>
    <submittedName>
        <fullName evidence="7">Permease for cytosine/purines, uracil, thiamine, allantoin-domain-containing protein</fullName>
    </submittedName>
</protein>
<keyword evidence="5 6" id="KW-0472">Membrane</keyword>
<dbReference type="AlphaFoldDB" id="A0A5N7BKT1"/>
<dbReference type="PANTHER" id="PTHR30618">
    <property type="entry name" value="NCS1 FAMILY PURINE/PYRIMIDINE TRANSPORTER"/>
    <property type="match status" value="1"/>
</dbReference>
<feature type="transmembrane region" description="Helical" evidence="6">
    <location>
        <begin position="251"/>
        <end position="274"/>
    </location>
</feature>
<evidence type="ECO:0000256" key="4">
    <source>
        <dbReference type="ARBA" id="ARBA00022989"/>
    </source>
</evidence>
<feature type="transmembrane region" description="Helical" evidence="6">
    <location>
        <begin position="323"/>
        <end position="341"/>
    </location>
</feature>
<dbReference type="Proteomes" id="UP000326198">
    <property type="component" value="Unassembled WGS sequence"/>
</dbReference>
<feature type="transmembrane region" description="Helical" evidence="6">
    <location>
        <begin position="385"/>
        <end position="406"/>
    </location>
</feature>
<proteinExistence type="inferred from homology"/>
<dbReference type="PANTHER" id="PTHR30618:SF0">
    <property type="entry name" value="PURINE-URACIL PERMEASE NCS1"/>
    <property type="match status" value="1"/>
</dbReference>
<evidence type="ECO:0000256" key="1">
    <source>
        <dbReference type="ARBA" id="ARBA00004141"/>
    </source>
</evidence>
<comment type="similarity">
    <text evidence="2">Belongs to the purine-cytosine permease (2.A.39) family.</text>
</comment>
<dbReference type="InterPro" id="IPR001248">
    <property type="entry name" value="Pur-cyt_permease"/>
</dbReference>
<evidence type="ECO:0000256" key="2">
    <source>
        <dbReference type="ARBA" id="ARBA00008974"/>
    </source>
</evidence>
<comment type="subcellular location">
    <subcellularLocation>
        <location evidence="1">Membrane</location>
        <topology evidence="1">Multi-pass membrane protein</topology>
    </subcellularLocation>
</comment>
<accession>A0A5N7BKT1</accession>
<keyword evidence="4 6" id="KW-1133">Transmembrane helix</keyword>
<keyword evidence="8" id="KW-1185">Reference proteome</keyword>
<gene>
    <name evidence="7" type="ORF">BDV26DRAFT_277986</name>
</gene>
<organism evidence="7 8">
    <name type="scientific">Aspergillus bertholletiae</name>
    <dbReference type="NCBI Taxonomy" id="1226010"/>
    <lineage>
        <taxon>Eukaryota</taxon>
        <taxon>Fungi</taxon>
        <taxon>Dikarya</taxon>
        <taxon>Ascomycota</taxon>
        <taxon>Pezizomycotina</taxon>
        <taxon>Eurotiomycetes</taxon>
        <taxon>Eurotiomycetidae</taxon>
        <taxon>Eurotiales</taxon>
        <taxon>Aspergillaceae</taxon>
        <taxon>Aspergillus</taxon>
        <taxon>Aspergillus subgen. Circumdati</taxon>
    </lineage>
</organism>
<dbReference type="OrthoDB" id="2018619at2759"/>
<sequence length="419" mass="47205">MSLSFKYLLEKTMLPVVEGHVEQSQWVNEDLLPTPPEKQSQFDISINFTNWTLGSSMIGIGLSWWQSIVVIFVSQLICSIAMAFNSRAESVYHIGYPCVVYSIFGIWGNYHFVVARAVMAVICAEYMYNILRAIFGHHFTDISNRLPTSAGITSLLILAFFLCWLVQLPFCHFRPYQLRKFFWFKSIVSLLSMFGLIRSLSTSTSRSSSATAWLILAGINSGIGNLANLIINQPDYSRWSNTPNASVWTQLVVTPISVTLSASFGIIATTADSMNLILDHYWSSRARFAVFLYTFAWLAQIYIIEFLDRAVFPLEILVSATKFQAFLSGYALMVAVAIMLCDHFLLTKGTVALAAYIFGIVVPFPGFYGVLGASVYTAASHIMDIAWVTSFVTSFIVYFAICWIWPTQNMKFVRERVCH</sequence>
<feature type="transmembrane region" description="Helical" evidence="6">
    <location>
        <begin position="64"/>
        <end position="84"/>
    </location>
</feature>
<evidence type="ECO:0000313" key="8">
    <source>
        <dbReference type="Proteomes" id="UP000326198"/>
    </source>
</evidence>
<dbReference type="GO" id="GO:0015205">
    <property type="term" value="F:nucleobase transmembrane transporter activity"/>
    <property type="evidence" value="ECO:0007669"/>
    <property type="project" value="TreeGrafter"/>
</dbReference>
<evidence type="ECO:0000313" key="7">
    <source>
        <dbReference type="EMBL" id="KAE8382401.1"/>
    </source>
</evidence>
<feature type="transmembrane region" description="Helical" evidence="6">
    <location>
        <begin position="113"/>
        <end position="131"/>
    </location>
</feature>
<dbReference type="Pfam" id="PF02133">
    <property type="entry name" value="Transp_cyt_pur"/>
    <property type="match status" value="1"/>
</dbReference>
<feature type="transmembrane region" description="Helical" evidence="6">
    <location>
        <begin position="152"/>
        <end position="170"/>
    </location>
</feature>
<evidence type="ECO:0000256" key="5">
    <source>
        <dbReference type="ARBA" id="ARBA00023136"/>
    </source>
</evidence>
<feature type="transmembrane region" description="Helical" evidence="6">
    <location>
        <begin position="353"/>
        <end position="379"/>
    </location>
</feature>
<feature type="transmembrane region" description="Helical" evidence="6">
    <location>
        <begin position="212"/>
        <end position="231"/>
    </location>
</feature>
<keyword evidence="3 6" id="KW-0812">Transmembrane</keyword>
<dbReference type="Gene3D" id="1.10.4160.10">
    <property type="entry name" value="Hydantoin permease"/>
    <property type="match status" value="1"/>
</dbReference>
<dbReference type="InterPro" id="IPR045225">
    <property type="entry name" value="Uracil/uridine/allantoin_perm"/>
</dbReference>
<name>A0A5N7BKT1_9EURO</name>
<dbReference type="EMBL" id="ML736162">
    <property type="protein sequence ID" value="KAE8382401.1"/>
    <property type="molecule type" value="Genomic_DNA"/>
</dbReference>